<keyword evidence="5 8" id="KW-1133">Transmembrane helix</keyword>
<feature type="transmembrane region" description="Helical" evidence="8">
    <location>
        <begin position="237"/>
        <end position="256"/>
    </location>
</feature>
<feature type="domain" description="Major facilitator superfamily (MFS) profile" evidence="9">
    <location>
        <begin position="229"/>
        <end position="451"/>
    </location>
</feature>
<feature type="transmembrane region" description="Helical" evidence="8">
    <location>
        <begin position="390"/>
        <end position="412"/>
    </location>
</feature>
<evidence type="ECO:0000259" key="9">
    <source>
        <dbReference type="PROSITE" id="PS50850"/>
    </source>
</evidence>
<evidence type="ECO:0000256" key="1">
    <source>
        <dbReference type="ARBA" id="ARBA00004651"/>
    </source>
</evidence>
<sequence>MPDAPTAAPSGLLRDRDFVKFWSGETVSLVGAQVSELSLMLVAVVTLQASAFEIGLFNVARFTPYAALSLFVGVWFDRHRRKPVLVASNLCRAALIAVVPLAAVGGILTMELIYVVALLLGLLTVMFDVGSLSYVPGLVERRHLAEANSKIQISYSIAGIGGPGLAGLLIGVLTAPIALVITTFSYLVSAVTLVSIRKPEPPPAVPAEKTPVLTSIGEGLRAVFGNRILRNLATQSATFNLFENVVVTLFAIYAVRELGLNSAQLGLVIGAGAIGALIGAVLTPRVTRRLRLGRTLAVTTLVACTSPFLLLIATGTQPWSLAVLAVGLGLHGATLAMFNVNALTLRQSVTPSGLLGRMNASYRLLLFGTIPLGALLGGVLASAFGLRLGLTIGVVGLALPTIWLLFSPVFALPAIPDSPPEDENPIDKQPPVRDSEPDGTVRKDREDGHVV</sequence>
<dbReference type="InterPro" id="IPR020846">
    <property type="entry name" value="MFS_dom"/>
</dbReference>
<feature type="transmembrane region" description="Helical" evidence="8">
    <location>
        <begin position="364"/>
        <end position="384"/>
    </location>
</feature>
<comment type="caution">
    <text evidence="10">The sequence shown here is derived from an EMBL/GenBank/DDBJ whole genome shotgun (WGS) entry which is preliminary data.</text>
</comment>
<comment type="subcellular location">
    <subcellularLocation>
        <location evidence="1">Cell membrane</location>
        <topology evidence="1">Multi-pass membrane protein</topology>
    </subcellularLocation>
</comment>
<feature type="transmembrane region" description="Helical" evidence="8">
    <location>
        <begin position="90"/>
        <end position="108"/>
    </location>
</feature>
<dbReference type="PANTHER" id="PTHR23513">
    <property type="entry name" value="INTEGRAL MEMBRANE EFFLUX PROTEIN-RELATED"/>
    <property type="match status" value="1"/>
</dbReference>
<evidence type="ECO:0000256" key="7">
    <source>
        <dbReference type="SAM" id="MobiDB-lite"/>
    </source>
</evidence>
<dbReference type="Gene3D" id="1.20.1250.20">
    <property type="entry name" value="MFS general substrate transporter like domains"/>
    <property type="match status" value="1"/>
</dbReference>
<keyword evidence="2" id="KW-0813">Transport</keyword>
<dbReference type="GO" id="GO:0005886">
    <property type="term" value="C:plasma membrane"/>
    <property type="evidence" value="ECO:0007669"/>
    <property type="project" value="UniProtKB-SubCell"/>
</dbReference>
<dbReference type="PROSITE" id="PS50850">
    <property type="entry name" value="MFS"/>
    <property type="match status" value="1"/>
</dbReference>
<keyword evidence="6 8" id="KW-0472">Membrane</keyword>
<dbReference type="PANTHER" id="PTHR23513:SF6">
    <property type="entry name" value="MAJOR FACILITATOR SUPERFAMILY ASSOCIATED DOMAIN-CONTAINING PROTEIN"/>
    <property type="match status" value="1"/>
</dbReference>
<organism evidence="10 11">
    <name type="scientific">Saccharothrix ecbatanensis</name>
    <dbReference type="NCBI Taxonomy" id="1105145"/>
    <lineage>
        <taxon>Bacteria</taxon>
        <taxon>Bacillati</taxon>
        <taxon>Actinomycetota</taxon>
        <taxon>Actinomycetes</taxon>
        <taxon>Pseudonocardiales</taxon>
        <taxon>Pseudonocardiaceae</taxon>
        <taxon>Saccharothrix</taxon>
    </lineage>
</organism>
<dbReference type="CDD" id="cd06173">
    <property type="entry name" value="MFS_MefA_like"/>
    <property type="match status" value="1"/>
</dbReference>
<feature type="transmembrane region" description="Helical" evidence="8">
    <location>
        <begin position="177"/>
        <end position="196"/>
    </location>
</feature>
<dbReference type="InterPro" id="IPR010290">
    <property type="entry name" value="TM_effector"/>
</dbReference>
<dbReference type="Pfam" id="PF05977">
    <property type="entry name" value="MFS_3"/>
    <property type="match status" value="1"/>
</dbReference>
<evidence type="ECO:0000256" key="6">
    <source>
        <dbReference type="ARBA" id="ARBA00023136"/>
    </source>
</evidence>
<dbReference type="GO" id="GO:0022857">
    <property type="term" value="F:transmembrane transporter activity"/>
    <property type="evidence" value="ECO:0007669"/>
    <property type="project" value="InterPro"/>
</dbReference>
<evidence type="ECO:0000256" key="3">
    <source>
        <dbReference type="ARBA" id="ARBA00022475"/>
    </source>
</evidence>
<feature type="region of interest" description="Disordered" evidence="7">
    <location>
        <begin position="417"/>
        <end position="451"/>
    </location>
</feature>
<protein>
    <submittedName>
        <fullName evidence="10">MFS family permease</fullName>
    </submittedName>
</protein>
<dbReference type="SUPFAM" id="SSF103473">
    <property type="entry name" value="MFS general substrate transporter"/>
    <property type="match status" value="1"/>
</dbReference>
<evidence type="ECO:0000256" key="8">
    <source>
        <dbReference type="SAM" id="Phobius"/>
    </source>
</evidence>
<evidence type="ECO:0000313" key="10">
    <source>
        <dbReference type="EMBL" id="MBB5803453.1"/>
    </source>
</evidence>
<feature type="transmembrane region" description="Helical" evidence="8">
    <location>
        <begin position="295"/>
        <end position="313"/>
    </location>
</feature>
<accession>A0A7W9HK76</accession>
<feature type="transmembrane region" description="Helical" evidence="8">
    <location>
        <begin position="262"/>
        <end position="283"/>
    </location>
</feature>
<dbReference type="RefSeq" id="WP_184920800.1">
    <property type="nucleotide sequence ID" value="NZ_JACHMO010000001.1"/>
</dbReference>
<proteinExistence type="predicted"/>
<evidence type="ECO:0000256" key="4">
    <source>
        <dbReference type="ARBA" id="ARBA00022692"/>
    </source>
</evidence>
<dbReference type="InterPro" id="IPR036259">
    <property type="entry name" value="MFS_trans_sf"/>
</dbReference>
<keyword evidence="4 8" id="KW-0812">Transmembrane</keyword>
<keyword evidence="11" id="KW-1185">Reference proteome</keyword>
<dbReference type="AlphaFoldDB" id="A0A7W9HK76"/>
<name>A0A7W9HK76_9PSEU</name>
<feature type="compositionally biased region" description="Basic and acidic residues" evidence="7">
    <location>
        <begin position="430"/>
        <end position="451"/>
    </location>
</feature>
<keyword evidence="3" id="KW-1003">Cell membrane</keyword>
<reference evidence="10 11" key="1">
    <citation type="submission" date="2020-08" db="EMBL/GenBank/DDBJ databases">
        <title>Sequencing the genomes of 1000 actinobacteria strains.</title>
        <authorList>
            <person name="Klenk H.-P."/>
        </authorList>
    </citation>
    <scope>NUCLEOTIDE SEQUENCE [LARGE SCALE GENOMIC DNA]</scope>
    <source>
        <strain evidence="10 11">DSM 45486</strain>
    </source>
</reference>
<evidence type="ECO:0000256" key="2">
    <source>
        <dbReference type="ARBA" id="ARBA00022448"/>
    </source>
</evidence>
<evidence type="ECO:0000256" key="5">
    <source>
        <dbReference type="ARBA" id="ARBA00022989"/>
    </source>
</evidence>
<feature type="transmembrane region" description="Helical" evidence="8">
    <location>
        <begin position="319"/>
        <end position="343"/>
    </location>
</feature>
<dbReference type="Proteomes" id="UP000552097">
    <property type="component" value="Unassembled WGS sequence"/>
</dbReference>
<evidence type="ECO:0000313" key="11">
    <source>
        <dbReference type="Proteomes" id="UP000552097"/>
    </source>
</evidence>
<feature type="transmembrane region" description="Helical" evidence="8">
    <location>
        <begin position="62"/>
        <end position="78"/>
    </location>
</feature>
<dbReference type="EMBL" id="JACHMO010000001">
    <property type="protein sequence ID" value="MBB5803453.1"/>
    <property type="molecule type" value="Genomic_DNA"/>
</dbReference>
<gene>
    <name evidence="10" type="ORF">F4560_003221</name>
</gene>